<feature type="compositionally biased region" description="Basic residues" evidence="1">
    <location>
        <begin position="129"/>
        <end position="187"/>
    </location>
</feature>
<reference evidence="3 4" key="1">
    <citation type="submission" date="2019-03" db="EMBL/GenBank/DDBJ databases">
        <title>Genomic Encyclopedia of Type Strains, Phase IV (KMG-IV): sequencing the most valuable type-strain genomes for metagenomic binning, comparative biology and taxonomic classification.</title>
        <authorList>
            <person name="Goeker M."/>
        </authorList>
    </citation>
    <scope>NUCLEOTIDE SEQUENCE [LARGE SCALE GENOMIC DNA]</scope>
    <source>
        <strain evidence="3 4">DSM 28679</strain>
    </source>
</reference>
<evidence type="ECO:0008006" key="5">
    <source>
        <dbReference type="Google" id="ProtNLM"/>
    </source>
</evidence>
<evidence type="ECO:0000313" key="4">
    <source>
        <dbReference type="Proteomes" id="UP000294575"/>
    </source>
</evidence>
<evidence type="ECO:0000256" key="1">
    <source>
        <dbReference type="SAM" id="MobiDB-lite"/>
    </source>
</evidence>
<accession>A0A4R6U687</accession>
<protein>
    <recommendedName>
        <fullName evidence="5">Zinc resistance-associated protein</fullName>
    </recommendedName>
</protein>
<proteinExistence type="predicted"/>
<keyword evidence="2" id="KW-0732">Signal</keyword>
<feature type="chain" id="PRO_5020575108" description="Zinc resistance-associated protein" evidence="2">
    <location>
        <begin position="22"/>
        <end position="187"/>
    </location>
</feature>
<gene>
    <name evidence="3" type="ORF">DFQ45_101168</name>
</gene>
<dbReference type="Proteomes" id="UP000294575">
    <property type="component" value="Unassembled WGS sequence"/>
</dbReference>
<dbReference type="AlphaFoldDB" id="A0A4R6U687"/>
<sequence>MRIKLTALALAAVLPFAGAHAADTNQHDRNHWQKNDQRRLQALNLDERQRQQFEEKRQAHRAEQQKHHKEMQQRRLEQSDAHQRQMQAQRDRHHAELRNLLTPEQRMAFDRQQEKMQAGHNQRLEQHSKRGPMHKNMQQKHKQHARHDKQRMHDKKHGTKAYANRKHMNKGMHGGHGKQHQHSRNLR</sequence>
<keyword evidence="4" id="KW-1185">Reference proteome</keyword>
<organism evidence="3 4">
    <name type="scientific">Thiopseudomonas denitrificans</name>
    <dbReference type="NCBI Taxonomy" id="1501432"/>
    <lineage>
        <taxon>Bacteria</taxon>
        <taxon>Pseudomonadati</taxon>
        <taxon>Pseudomonadota</taxon>
        <taxon>Gammaproteobacteria</taxon>
        <taxon>Pseudomonadales</taxon>
        <taxon>Pseudomonadaceae</taxon>
        <taxon>Thiopseudomonas</taxon>
    </lineage>
</organism>
<feature type="signal peptide" evidence="2">
    <location>
        <begin position="1"/>
        <end position="21"/>
    </location>
</feature>
<feature type="region of interest" description="Disordered" evidence="1">
    <location>
        <begin position="56"/>
        <end position="92"/>
    </location>
</feature>
<dbReference type="EMBL" id="SNYK01000001">
    <property type="protein sequence ID" value="TDQ40035.1"/>
    <property type="molecule type" value="Genomic_DNA"/>
</dbReference>
<comment type="caution">
    <text evidence="3">The sequence shown here is derived from an EMBL/GenBank/DDBJ whole genome shotgun (WGS) entry which is preliminary data.</text>
</comment>
<evidence type="ECO:0000313" key="3">
    <source>
        <dbReference type="EMBL" id="TDQ40035.1"/>
    </source>
</evidence>
<name>A0A4R6U687_9GAMM</name>
<evidence type="ECO:0000256" key="2">
    <source>
        <dbReference type="SAM" id="SignalP"/>
    </source>
</evidence>
<feature type="region of interest" description="Disordered" evidence="1">
    <location>
        <begin position="114"/>
        <end position="187"/>
    </location>
</feature>